<dbReference type="Pfam" id="PF21910">
    <property type="entry name" value="GH85_C"/>
    <property type="match status" value="1"/>
</dbReference>
<evidence type="ECO:0000256" key="1">
    <source>
        <dbReference type="SAM" id="SignalP"/>
    </source>
</evidence>
<dbReference type="CDD" id="cd06547">
    <property type="entry name" value="GH85_ENGase"/>
    <property type="match status" value="1"/>
</dbReference>
<sequence length="809" mass="88673">MVNTMKKKMKLLLITSLLALSTFGPIMASTAHAEQPRTSYWHPATLLEWSPTADKDAKFNRGTIPLAERFTGQKVNPNAQTQSRLVALSALNDNTSGVPSQGSSQFRADTFGYWQYVDMMVLWGGSASEGLIVPPSADIIDASHKNGVPILGTIFFPPNVYGGNYQWVQQMLQQKPDGSFPVADKLLEAASYFGFDGWFINQETSGGNTADAAKMQQFMQYLQTHKPSGMHVMWYDSMTNSGSISWQNELNARNQMFLQNGAQKVADSMFLNFNWSASMLQNSKNKAASLNRDPYDLYAGIDTEANGYNTYVNWSGIFPNNQAPATSLGIYRPDWAYRSSSNNDDFYAKEMKYWVGPNSDPRNTATSSNWKGIANYFADKSSIQQLPFTTNFNTGHGSQFAVDGNIMSTKEWNNRSLQDILPTWRWIAESSGTALKPSFDWNNAYYGGSSLKVSGALSPQNATHLKLYRTSLPVSSDTEVSVTYKTGESASNMKVGVSFADNPEHFEFFDVGDGEASAWNTKSISLGSFAGRTIDALSLKFDSGNALSNYAINIGQLSVRNAGSSSAPETVTGLAIEDVDFSGNTADARLSWNPSSGDKIQAYEVYRVKPDGTREFIGATPNTAYYAQPMSRLGGEESTTLEVVALGENGARSTAAQASFQWKQASSKMNLALNQTATADSFVPGETPAKAFDGTTANNSKWCATGSEPHWLQVDLGSVYSIDQFIIKHAQEGGESSSFNTKEFNIQLSEDGTNWTDVVQVTGNTMGKTTHSIDPMSARYARLNVTKSTQESDTAARIYEFEVWGQQLQ</sequence>
<evidence type="ECO:0000259" key="2">
    <source>
        <dbReference type="PROSITE" id="PS50022"/>
    </source>
</evidence>
<dbReference type="Pfam" id="PF00754">
    <property type="entry name" value="F5_F8_type_C"/>
    <property type="match status" value="1"/>
</dbReference>
<dbReference type="InterPro" id="IPR005201">
    <property type="entry name" value="TIM_ENGase"/>
</dbReference>
<accession>A0ABT4GZ62</accession>
<feature type="signal peptide" evidence="1">
    <location>
        <begin position="1"/>
        <end position="28"/>
    </location>
</feature>
<dbReference type="InterPro" id="IPR000421">
    <property type="entry name" value="FA58C"/>
</dbReference>
<organism evidence="3 4">
    <name type="scientific">Paenibacillus alvei</name>
    <name type="common">Bacillus alvei</name>
    <dbReference type="NCBI Taxonomy" id="44250"/>
    <lineage>
        <taxon>Bacteria</taxon>
        <taxon>Bacillati</taxon>
        <taxon>Bacillota</taxon>
        <taxon>Bacilli</taxon>
        <taxon>Bacillales</taxon>
        <taxon>Paenibacillaceae</taxon>
        <taxon>Paenibacillus</taxon>
    </lineage>
</organism>
<gene>
    <name evidence="3" type="ORF">M5X12_14835</name>
</gene>
<proteinExistence type="predicted"/>
<protein>
    <submittedName>
        <fullName evidence="3">Discoidin domain-containing protein</fullName>
    </submittedName>
</protein>
<dbReference type="SUPFAM" id="SSF49785">
    <property type="entry name" value="Galactose-binding domain-like"/>
    <property type="match status" value="1"/>
</dbReference>
<comment type="caution">
    <text evidence="3">The sequence shown here is derived from an EMBL/GenBank/DDBJ whole genome shotgun (WGS) entry which is preliminary data.</text>
</comment>
<name>A0ABT4GZ62_PAEAL</name>
<dbReference type="InterPro" id="IPR032979">
    <property type="entry name" value="ENGase"/>
</dbReference>
<evidence type="ECO:0000313" key="3">
    <source>
        <dbReference type="EMBL" id="MCY9761848.1"/>
    </source>
</evidence>
<keyword evidence="1" id="KW-0732">Signal</keyword>
<dbReference type="Pfam" id="PF03644">
    <property type="entry name" value="Glyco_hydro_85"/>
    <property type="match status" value="1"/>
</dbReference>
<dbReference type="InterPro" id="IPR008979">
    <property type="entry name" value="Galactose-bd-like_sf"/>
</dbReference>
<dbReference type="RefSeq" id="WP_268600336.1">
    <property type="nucleotide sequence ID" value="NZ_JAKOBS010000001.1"/>
</dbReference>
<dbReference type="InterPro" id="IPR054110">
    <property type="entry name" value="EndoD-like_D2"/>
</dbReference>
<dbReference type="InterPro" id="IPR013783">
    <property type="entry name" value="Ig-like_fold"/>
</dbReference>
<dbReference type="Gene3D" id="2.60.120.260">
    <property type="entry name" value="Galactose-binding domain-like"/>
    <property type="match status" value="2"/>
</dbReference>
<dbReference type="PANTHER" id="PTHR13246">
    <property type="entry name" value="ENDO BETA N-ACETYLGLUCOSAMINIDASE"/>
    <property type="match status" value="1"/>
</dbReference>
<evidence type="ECO:0000313" key="4">
    <source>
        <dbReference type="Proteomes" id="UP001527181"/>
    </source>
</evidence>
<feature type="chain" id="PRO_5045053368" evidence="1">
    <location>
        <begin position="29"/>
        <end position="809"/>
    </location>
</feature>
<reference evidence="3 4" key="1">
    <citation type="submission" date="2022-05" db="EMBL/GenBank/DDBJ databases">
        <title>Genome Sequencing of Bee-Associated Microbes.</title>
        <authorList>
            <person name="Dunlap C."/>
        </authorList>
    </citation>
    <scope>NUCLEOTIDE SEQUENCE [LARGE SCALE GENOMIC DNA]</scope>
    <source>
        <strain evidence="3 4">NRRL B-04010</strain>
    </source>
</reference>
<dbReference type="Proteomes" id="UP001527181">
    <property type="component" value="Unassembled WGS sequence"/>
</dbReference>
<dbReference type="EMBL" id="JAMDNP010000023">
    <property type="protein sequence ID" value="MCY9761848.1"/>
    <property type="molecule type" value="Genomic_DNA"/>
</dbReference>
<feature type="domain" description="F5/8 type C" evidence="2">
    <location>
        <begin position="655"/>
        <end position="806"/>
    </location>
</feature>
<dbReference type="PROSITE" id="PS50022">
    <property type="entry name" value="FA58C_3"/>
    <property type="match status" value="1"/>
</dbReference>
<dbReference type="PANTHER" id="PTHR13246:SF1">
    <property type="entry name" value="CYTOSOLIC ENDO-BETA-N-ACETYLGLUCOSAMINIDASE"/>
    <property type="match status" value="1"/>
</dbReference>
<keyword evidence="4" id="KW-1185">Reference proteome</keyword>
<dbReference type="Gene3D" id="2.60.40.10">
    <property type="entry name" value="Immunoglobulins"/>
    <property type="match status" value="1"/>
</dbReference>
<dbReference type="Gene3D" id="3.20.20.80">
    <property type="entry name" value="Glycosidases"/>
    <property type="match status" value="1"/>
</dbReference>